<dbReference type="InterPro" id="IPR001356">
    <property type="entry name" value="HD"/>
</dbReference>
<feature type="compositionally biased region" description="Low complexity" evidence="11">
    <location>
        <begin position="35"/>
        <end position="45"/>
    </location>
</feature>
<dbReference type="PROSITE" id="PS00027">
    <property type="entry name" value="HOMEOBOX_1"/>
    <property type="match status" value="1"/>
</dbReference>
<keyword evidence="7 9" id="KW-0371">Homeobox</keyword>
<dbReference type="InterPro" id="IPR036236">
    <property type="entry name" value="Znf_C2H2_sf"/>
</dbReference>
<feature type="compositionally biased region" description="Basic and acidic residues" evidence="11">
    <location>
        <begin position="17"/>
        <end position="30"/>
    </location>
</feature>
<dbReference type="InterPro" id="IPR051968">
    <property type="entry name" value="ZnFinger_Homeobox_TR"/>
</dbReference>
<dbReference type="InterPro" id="IPR013087">
    <property type="entry name" value="Znf_C2H2_type"/>
</dbReference>
<evidence type="ECO:0000256" key="10">
    <source>
        <dbReference type="RuleBase" id="RU000682"/>
    </source>
</evidence>
<feature type="compositionally biased region" description="Low complexity" evidence="11">
    <location>
        <begin position="84"/>
        <end position="95"/>
    </location>
</feature>
<feature type="region of interest" description="Disordered" evidence="11">
    <location>
        <begin position="66"/>
        <end position="141"/>
    </location>
</feature>
<evidence type="ECO:0000259" key="12">
    <source>
        <dbReference type="PROSITE" id="PS50071"/>
    </source>
</evidence>
<dbReference type="PROSITE" id="PS00028">
    <property type="entry name" value="ZINC_FINGER_C2H2_1"/>
    <property type="match status" value="1"/>
</dbReference>
<reference evidence="14" key="1">
    <citation type="submission" date="2025-08" db="UniProtKB">
        <authorList>
            <consortium name="RefSeq"/>
        </authorList>
    </citation>
    <scope>IDENTIFICATION</scope>
</reference>
<evidence type="ECO:0000256" key="4">
    <source>
        <dbReference type="ARBA" id="ARBA00022771"/>
    </source>
</evidence>
<feature type="compositionally biased region" description="Basic and acidic residues" evidence="11">
    <location>
        <begin position="270"/>
        <end position="279"/>
    </location>
</feature>
<dbReference type="CDD" id="cd00086">
    <property type="entry name" value="homeodomain"/>
    <property type="match status" value="2"/>
</dbReference>
<dbReference type="RefSeq" id="XP_015284145.1">
    <property type="nucleotide sequence ID" value="XM_015428659.1"/>
</dbReference>
<protein>
    <submittedName>
        <fullName evidence="14">Zinc finger homeobox protein 2-like</fullName>
    </submittedName>
</protein>
<feature type="compositionally biased region" description="Basic and acidic residues" evidence="11">
    <location>
        <begin position="99"/>
        <end position="116"/>
    </location>
</feature>
<evidence type="ECO:0000256" key="2">
    <source>
        <dbReference type="ARBA" id="ARBA00022723"/>
    </source>
</evidence>
<feature type="region of interest" description="Disordered" evidence="11">
    <location>
        <begin position="204"/>
        <end position="324"/>
    </location>
</feature>
<dbReference type="SUPFAM" id="SSF46689">
    <property type="entry name" value="Homeodomain-like"/>
    <property type="match status" value="2"/>
</dbReference>
<keyword evidence="5" id="KW-0862">Zinc</keyword>
<feature type="DNA-binding region" description="Homeobox" evidence="9">
    <location>
        <begin position="322"/>
        <end position="381"/>
    </location>
</feature>
<proteinExistence type="predicted"/>
<dbReference type="SMART" id="SM00389">
    <property type="entry name" value="HOX"/>
    <property type="match status" value="2"/>
</dbReference>
<keyword evidence="6 9" id="KW-0238">DNA-binding</keyword>
<dbReference type="SUPFAM" id="SSF57667">
    <property type="entry name" value="beta-beta-alpha zinc fingers"/>
    <property type="match status" value="1"/>
</dbReference>
<feature type="domain" description="Homeobox" evidence="12">
    <location>
        <begin position="136"/>
        <end position="196"/>
    </location>
</feature>
<dbReference type="Pfam" id="PF00046">
    <property type="entry name" value="Homeodomain"/>
    <property type="match status" value="2"/>
</dbReference>
<gene>
    <name evidence="14" type="primary">LOC107125213</name>
</gene>
<feature type="DNA-binding region" description="Homeobox" evidence="9">
    <location>
        <begin position="138"/>
        <end position="197"/>
    </location>
</feature>
<evidence type="ECO:0000256" key="5">
    <source>
        <dbReference type="ARBA" id="ARBA00022833"/>
    </source>
</evidence>
<organism evidence="13 14">
    <name type="scientific">Gekko japonicus</name>
    <name type="common">Schlegel's Japanese gecko</name>
    <dbReference type="NCBI Taxonomy" id="146911"/>
    <lineage>
        <taxon>Eukaryota</taxon>
        <taxon>Metazoa</taxon>
        <taxon>Chordata</taxon>
        <taxon>Craniata</taxon>
        <taxon>Vertebrata</taxon>
        <taxon>Euteleostomi</taxon>
        <taxon>Lepidosauria</taxon>
        <taxon>Squamata</taxon>
        <taxon>Bifurcata</taxon>
        <taxon>Gekkota</taxon>
        <taxon>Gekkonidae</taxon>
        <taxon>Gekkoninae</taxon>
        <taxon>Gekko</taxon>
    </lineage>
</organism>
<evidence type="ECO:0000256" key="3">
    <source>
        <dbReference type="ARBA" id="ARBA00022737"/>
    </source>
</evidence>
<keyword evidence="4" id="KW-0863">Zinc-finger</keyword>
<evidence type="ECO:0000256" key="8">
    <source>
        <dbReference type="ARBA" id="ARBA00023242"/>
    </source>
</evidence>
<dbReference type="InterPro" id="IPR009057">
    <property type="entry name" value="Homeodomain-like_sf"/>
</dbReference>
<comment type="subcellular location">
    <subcellularLocation>
        <location evidence="1 9 10">Nucleus</location>
    </subcellularLocation>
</comment>
<evidence type="ECO:0000313" key="13">
    <source>
        <dbReference type="Proteomes" id="UP000694871"/>
    </source>
</evidence>
<evidence type="ECO:0000256" key="6">
    <source>
        <dbReference type="ARBA" id="ARBA00023125"/>
    </source>
</evidence>
<feature type="region of interest" description="Disordered" evidence="11">
    <location>
        <begin position="379"/>
        <end position="401"/>
    </location>
</feature>
<dbReference type="InterPro" id="IPR017970">
    <property type="entry name" value="Homeobox_CS"/>
</dbReference>
<evidence type="ECO:0000256" key="1">
    <source>
        <dbReference type="ARBA" id="ARBA00004123"/>
    </source>
</evidence>
<evidence type="ECO:0000256" key="7">
    <source>
        <dbReference type="ARBA" id="ARBA00023155"/>
    </source>
</evidence>
<feature type="region of interest" description="Disordered" evidence="11">
    <location>
        <begin position="1"/>
        <end position="51"/>
    </location>
</feature>
<keyword evidence="3" id="KW-0677">Repeat</keyword>
<sequence>EEEEEEQQQQEPSATDGDPKADGAGDKVPEEELPSPEAVPESSASHPCEQCPAKFSSADLLNAHHVSHMPAAGPSSATITTIGPPQQLLDLPPLLFGERTPHPDPSRAQKRKHEDGSLSPTGSECASMAGGDSEPPRDKRLRTTILPEQLEILYRWYMQDSNPTRKMLDCISEEVGLKKRVVQVWFQNTRARERKGQFRCNTSAAVPTTKPSTALPTAFPKFNPPPRDPPILFGAAFAPSLPAVPAQPPPPSKLEVPVDSQTQDEAFEEEVPKENEDRSLSGGELSDSSSSSSSLADLDSPGSRRSRAMEGGPGGIHDPLGQRRYRTQMSSLQLKIMKACYEAYRTPTMQECELLGEEIGLPKRVIQVWFQNARAKEKKAKAASGSTSGGDEGPPSTHTQSECPYCKVKYDFYVSCRGHLFSRGHLARLKEAIKAQLKSES</sequence>
<feature type="non-terminal residue" evidence="14">
    <location>
        <position position="1"/>
    </location>
</feature>
<keyword evidence="8 9" id="KW-0539">Nucleus</keyword>
<accession>A0ABM1LDV8</accession>
<keyword evidence="2" id="KW-0479">Metal-binding</keyword>
<feature type="non-terminal residue" evidence="14">
    <location>
        <position position="441"/>
    </location>
</feature>
<feature type="domain" description="Homeobox" evidence="12">
    <location>
        <begin position="320"/>
        <end position="380"/>
    </location>
</feature>
<feature type="compositionally biased region" description="Polar residues" evidence="11">
    <location>
        <begin position="204"/>
        <end position="215"/>
    </location>
</feature>
<dbReference type="PANTHER" id="PTHR45891">
    <property type="entry name" value="ZINC FINGER HOMEOBOX PROTEIN"/>
    <property type="match status" value="1"/>
</dbReference>
<evidence type="ECO:0000256" key="9">
    <source>
        <dbReference type="PROSITE-ProRule" id="PRU00108"/>
    </source>
</evidence>
<evidence type="ECO:0000313" key="14">
    <source>
        <dbReference type="RefSeq" id="XP_015284145.1"/>
    </source>
</evidence>
<dbReference type="PANTHER" id="PTHR45891:SF1">
    <property type="entry name" value="ZINC FINGER HOMEOBOX PROTEIN 2"/>
    <property type="match status" value="1"/>
</dbReference>
<dbReference type="GeneID" id="107125213"/>
<evidence type="ECO:0000256" key="11">
    <source>
        <dbReference type="SAM" id="MobiDB-lite"/>
    </source>
</evidence>
<dbReference type="PROSITE" id="PS50071">
    <property type="entry name" value="HOMEOBOX_2"/>
    <property type="match status" value="2"/>
</dbReference>
<feature type="compositionally biased region" description="Low complexity" evidence="11">
    <location>
        <begin position="280"/>
        <end position="303"/>
    </location>
</feature>
<dbReference type="Proteomes" id="UP000694871">
    <property type="component" value="Unplaced"/>
</dbReference>
<keyword evidence="13" id="KW-1185">Reference proteome</keyword>
<name>A0ABM1LDV8_GEKJA</name>
<dbReference type="Gene3D" id="1.10.10.60">
    <property type="entry name" value="Homeodomain-like"/>
    <property type="match status" value="2"/>
</dbReference>